<feature type="transmembrane region" description="Helical" evidence="5">
    <location>
        <begin position="12"/>
        <end position="32"/>
    </location>
</feature>
<evidence type="ECO:0000256" key="1">
    <source>
        <dbReference type="ARBA" id="ARBA00004141"/>
    </source>
</evidence>
<dbReference type="PANTHER" id="PTHR11785">
    <property type="entry name" value="AMINO ACID TRANSPORTER"/>
    <property type="match status" value="1"/>
</dbReference>
<dbReference type="Pfam" id="PF13520">
    <property type="entry name" value="AA_permease_2"/>
    <property type="match status" value="1"/>
</dbReference>
<dbReference type="GO" id="GO:0015179">
    <property type="term" value="F:L-amino acid transmembrane transporter activity"/>
    <property type="evidence" value="ECO:0007669"/>
    <property type="project" value="TreeGrafter"/>
</dbReference>
<evidence type="ECO:0000256" key="3">
    <source>
        <dbReference type="ARBA" id="ARBA00022989"/>
    </source>
</evidence>
<feature type="transmembrane region" description="Helical" evidence="5">
    <location>
        <begin position="183"/>
        <end position="202"/>
    </location>
</feature>
<accession>A0A7X0MZ20</accession>
<evidence type="ECO:0000256" key="2">
    <source>
        <dbReference type="ARBA" id="ARBA00022692"/>
    </source>
</evidence>
<keyword evidence="7" id="KW-1185">Reference proteome</keyword>
<feature type="transmembrane region" description="Helical" evidence="5">
    <location>
        <begin position="222"/>
        <end position="240"/>
    </location>
</feature>
<name>A0A7X0MZ20_9GAMM</name>
<keyword evidence="3 5" id="KW-1133">Transmembrane helix</keyword>
<comment type="caution">
    <text evidence="6">The sequence shown here is derived from an EMBL/GenBank/DDBJ whole genome shotgun (WGS) entry which is preliminary data.</text>
</comment>
<dbReference type="PIRSF" id="PIRSF006060">
    <property type="entry name" value="AA_transporter"/>
    <property type="match status" value="1"/>
</dbReference>
<dbReference type="InterPro" id="IPR050598">
    <property type="entry name" value="AminoAcid_Transporter"/>
</dbReference>
<keyword evidence="4 5" id="KW-0472">Membrane</keyword>
<sequence>MNQLFKTPTATAVIIANMVGTGVFTSLGFQLLEIQSPFAILLLWLIGGIIALCGALCYAELAASLPRSGGEYHFIGRIFHPSAGFVSGWISATVGFAAPSALVALTFGNYLAAIWPSLNPQILALVLLAIITVVHSLRRSSSGRFQTSFTLLKVALILGFCASALYLAPNLESISFAPQSNDVQLMGTAAFAVSLIYVNYAYTGWNAVTYLSSEIENPQRNIPLSLLMGTATVVLLYLLLNSSFLLLAPMSELAGKVEIGYIAAKAAYGENGASIMAFILALLLISTVSAMLMAGPRVLQVIGQDYPLFKRLGKTNQQDIPSTAIIVQAIVTGLFIVSASFESILIFAGFTLSLNSVLTVFGLLLLRRREPELARPFRMPWFPLPAIIYLALMLWSLSYIALHKTQQVYFSAVLILLGFVFYYLTCAIQKRNSEKA</sequence>
<dbReference type="PANTHER" id="PTHR11785:SF512">
    <property type="entry name" value="SOBREMESA, ISOFORM B"/>
    <property type="match status" value="1"/>
</dbReference>
<proteinExistence type="predicted"/>
<evidence type="ECO:0000313" key="6">
    <source>
        <dbReference type="EMBL" id="MBB6522677.1"/>
    </source>
</evidence>
<dbReference type="Proteomes" id="UP000528457">
    <property type="component" value="Unassembled WGS sequence"/>
</dbReference>
<comment type="subcellular location">
    <subcellularLocation>
        <location evidence="1">Membrane</location>
        <topology evidence="1">Multi-pass membrane protein</topology>
    </subcellularLocation>
</comment>
<dbReference type="FunCoup" id="A0A7X0MZ20">
    <property type="interactions" value="248"/>
</dbReference>
<evidence type="ECO:0000256" key="4">
    <source>
        <dbReference type="ARBA" id="ARBA00023136"/>
    </source>
</evidence>
<feature type="transmembrane region" description="Helical" evidence="5">
    <location>
        <begin position="38"/>
        <end position="63"/>
    </location>
</feature>
<dbReference type="AlphaFoldDB" id="A0A7X0MZ20"/>
<reference evidence="6 7" key="1">
    <citation type="submission" date="2020-08" db="EMBL/GenBank/DDBJ databases">
        <title>Genomic Encyclopedia of Type Strains, Phase IV (KMG-IV): sequencing the most valuable type-strain genomes for metagenomic binning, comparative biology and taxonomic classification.</title>
        <authorList>
            <person name="Goeker M."/>
        </authorList>
    </citation>
    <scope>NUCLEOTIDE SEQUENCE [LARGE SCALE GENOMIC DNA]</scope>
    <source>
        <strain evidence="6 7">DSM 22368</strain>
    </source>
</reference>
<dbReference type="RefSeq" id="WP_166845428.1">
    <property type="nucleotide sequence ID" value="NZ_JAAONY010000002.1"/>
</dbReference>
<feature type="transmembrane region" description="Helical" evidence="5">
    <location>
        <begin position="408"/>
        <end position="428"/>
    </location>
</feature>
<gene>
    <name evidence="6" type="ORF">HNR48_002962</name>
</gene>
<feature type="transmembrane region" description="Helical" evidence="5">
    <location>
        <begin position="320"/>
        <end position="338"/>
    </location>
</feature>
<feature type="transmembrane region" description="Helical" evidence="5">
    <location>
        <begin position="344"/>
        <end position="367"/>
    </location>
</feature>
<dbReference type="InterPro" id="IPR002293">
    <property type="entry name" value="AA/rel_permease1"/>
</dbReference>
<dbReference type="GO" id="GO:0016020">
    <property type="term" value="C:membrane"/>
    <property type="evidence" value="ECO:0007669"/>
    <property type="project" value="UniProtKB-SubCell"/>
</dbReference>
<dbReference type="InParanoid" id="A0A7X0MZ20"/>
<keyword evidence="2 5" id="KW-0812">Transmembrane</keyword>
<organism evidence="6 7">
    <name type="scientific">Pseudoteredinibacter isoporae</name>
    <dbReference type="NCBI Taxonomy" id="570281"/>
    <lineage>
        <taxon>Bacteria</taxon>
        <taxon>Pseudomonadati</taxon>
        <taxon>Pseudomonadota</taxon>
        <taxon>Gammaproteobacteria</taxon>
        <taxon>Cellvibrionales</taxon>
        <taxon>Cellvibrionaceae</taxon>
        <taxon>Pseudoteredinibacter</taxon>
    </lineage>
</organism>
<protein>
    <submittedName>
        <fullName evidence="6">APA family basic amino acid/polyamine antiporter</fullName>
    </submittedName>
</protein>
<feature type="transmembrane region" description="Helical" evidence="5">
    <location>
        <begin position="84"/>
        <end position="112"/>
    </location>
</feature>
<evidence type="ECO:0000256" key="5">
    <source>
        <dbReference type="SAM" id="Phobius"/>
    </source>
</evidence>
<dbReference type="Gene3D" id="1.20.1740.10">
    <property type="entry name" value="Amino acid/polyamine transporter I"/>
    <property type="match status" value="1"/>
</dbReference>
<evidence type="ECO:0000313" key="7">
    <source>
        <dbReference type="Proteomes" id="UP000528457"/>
    </source>
</evidence>
<feature type="transmembrane region" description="Helical" evidence="5">
    <location>
        <begin position="379"/>
        <end position="402"/>
    </location>
</feature>
<dbReference type="EMBL" id="JACHHT010000002">
    <property type="protein sequence ID" value="MBB6522677.1"/>
    <property type="molecule type" value="Genomic_DNA"/>
</dbReference>
<feature type="transmembrane region" description="Helical" evidence="5">
    <location>
        <begin position="118"/>
        <end position="137"/>
    </location>
</feature>
<feature type="transmembrane region" description="Helical" evidence="5">
    <location>
        <begin position="275"/>
        <end position="299"/>
    </location>
</feature>
<feature type="transmembrane region" description="Helical" evidence="5">
    <location>
        <begin position="149"/>
        <end position="168"/>
    </location>
</feature>